<protein>
    <submittedName>
        <fullName evidence="2">Uncharacterized protein</fullName>
    </submittedName>
</protein>
<sequence length="119" mass="13100">MAANTPTNQAMPSKLKPADATKVRRKRATEKDVLKAIANLSTELTGAMHTFKADLCKDFGQIRNSIRELGSESGPFRTEMRAHRAELSAAITTFEDRVGAQIGKTSESLRQQPARKETL</sequence>
<dbReference type="EMBL" id="JAJVCZ030000012">
    <property type="protein sequence ID" value="KAL0253382.1"/>
    <property type="molecule type" value="Genomic_DNA"/>
</dbReference>
<dbReference type="RefSeq" id="XP_066628026.1">
    <property type="nucleotide sequence ID" value="XM_066781743.1"/>
</dbReference>
<reference evidence="2 3" key="1">
    <citation type="submission" date="2024-02" db="EMBL/GenBank/DDBJ databases">
        <title>De novo assembly and annotation of 12 fungi associated with fruit tree decline syndrome in Ontario, Canada.</title>
        <authorList>
            <person name="Sulman M."/>
            <person name="Ellouze W."/>
            <person name="Ilyukhin E."/>
        </authorList>
    </citation>
    <scope>NUCLEOTIDE SEQUENCE [LARGE SCALE GENOMIC DNA]</scope>
    <source>
        <strain evidence="2 3">FDS-637</strain>
    </source>
</reference>
<evidence type="ECO:0000313" key="3">
    <source>
        <dbReference type="Proteomes" id="UP001430584"/>
    </source>
</evidence>
<organism evidence="2 3">
    <name type="scientific">Diplodia seriata</name>
    <dbReference type="NCBI Taxonomy" id="420778"/>
    <lineage>
        <taxon>Eukaryota</taxon>
        <taxon>Fungi</taxon>
        <taxon>Dikarya</taxon>
        <taxon>Ascomycota</taxon>
        <taxon>Pezizomycotina</taxon>
        <taxon>Dothideomycetes</taxon>
        <taxon>Dothideomycetes incertae sedis</taxon>
        <taxon>Botryosphaeriales</taxon>
        <taxon>Botryosphaeriaceae</taxon>
        <taxon>Diplodia</taxon>
    </lineage>
</organism>
<evidence type="ECO:0000313" key="2">
    <source>
        <dbReference type="EMBL" id="KAL0253382.1"/>
    </source>
</evidence>
<gene>
    <name evidence="2" type="ORF">SLS55_010359</name>
</gene>
<dbReference type="GeneID" id="92014444"/>
<proteinExistence type="predicted"/>
<accession>A0ABR3BYA1</accession>
<comment type="caution">
    <text evidence="2">The sequence shown here is derived from an EMBL/GenBank/DDBJ whole genome shotgun (WGS) entry which is preliminary data.</text>
</comment>
<keyword evidence="3" id="KW-1185">Reference proteome</keyword>
<evidence type="ECO:0000256" key="1">
    <source>
        <dbReference type="SAM" id="MobiDB-lite"/>
    </source>
</evidence>
<name>A0ABR3BYA1_9PEZI</name>
<feature type="compositionally biased region" description="Polar residues" evidence="1">
    <location>
        <begin position="1"/>
        <end position="11"/>
    </location>
</feature>
<dbReference type="Proteomes" id="UP001430584">
    <property type="component" value="Unassembled WGS sequence"/>
</dbReference>
<feature type="region of interest" description="Disordered" evidence="1">
    <location>
        <begin position="1"/>
        <end position="27"/>
    </location>
</feature>